<evidence type="ECO:0000313" key="1">
    <source>
        <dbReference type="EMBL" id="KNZ63906.1"/>
    </source>
</evidence>
<protein>
    <recommendedName>
        <fullName evidence="3">BTB domain-containing protein</fullName>
    </recommendedName>
</protein>
<reference evidence="1 2" key="1">
    <citation type="submission" date="2015-08" db="EMBL/GenBank/DDBJ databases">
        <title>Next Generation Sequencing and Analysis of the Genome of Puccinia sorghi L Schw, the Causal Agent of Maize Common Rust.</title>
        <authorList>
            <person name="Rochi L."/>
            <person name="Burguener G."/>
            <person name="Darino M."/>
            <person name="Turjanski A."/>
            <person name="Kreff E."/>
            <person name="Dieguez M.J."/>
            <person name="Sacco F."/>
        </authorList>
    </citation>
    <scope>NUCLEOTIDE SEQUENCE [LARGE SCALE GENOMIC DNA]</scope>
    <source>
        <strain evidence="1 2">RO10H11247</strain>
    </source>
</reference>
<evidence type="ECO:0000313" key="2">
    <source>
        <dbReference type="Proteomes" id="UP000037035"/>
    </source>
</evidence>
<dbReference type="AlphaFoldDB" id="A0A0L6VT79"/>
<dbReference type="OrthoDB" id="2370221at2759"/>
<accession>A0A0L6VT79</accession>
<dbReference type="SUPFAM" id="SSF54695">
    <property type="entry name" value="POZ domain"/>
    <property type="match status" value="1"/>
</dbReference>
<evidence type="ECO:0008006" key="3">
    <source>
        <dbReference type="Google" id="ProtNLM"/>
    </source>
</evidence>
<dbReference type="PANTHER" id="PTHR31758:SF2">
    <property type="entry name" value="BTB_POZ DOMAIN-CONTAINING PROTEIN YLR108C"/>
    <property type="match status" value="1"/>
</dbReference>
<organism evidence="1 2">
    <name type="scientific">Puccinia sorghi</name>
    <dbReference type="NCBI Taxonomy" id="27349"/>
    <lineage>
        <taxon>Eukaryota</taxon>
        <taxon>Fungi</taxon>
        <taxon>Dikarya</taxon>
        <taxon>Basidiomycota</taxon>
        <taxon>Pucciniomycotina</taxon>
        <taxon>Pucciniomycetes</taxon>
        <taxon>Pucciniales</taxon>
        <taxon>Pucciniaceae</taxon>
        <taxon>Puccinia</taxon>
    </lineage>
</organism>
<dbReference type="Gene3D" id="3.30.710.10">
    <property type="entry name" value="Potassium Channel Kv1.1, Chain A"/>
    <property type="match status" value="1"/>
</dbReference>
<keyword evidence="2" id="KW-1185">Reference proteome</keyword>
<proteinExistence type="predicted"/>
<dbReference type="Proteomes" id="UP000037035">
    <property type="component" value="Unassembled WGS sequence"/>
</dbReference>
<sequence>MSSKPVLSHTIGPNRTVKLSASPAITNIFNRFPGATTIASPPYPTSRVFPHDVQFNIIVRGQVFKLSYEQIMYDQPNLFTAAFLDGFSEADTRTLTIPGRSPVLFGFIYEYLSGYAILPNPDIDLRNLISDCEYYGLQRLKDNLTLPKLGDALSSKHSLSRVVSFEDVVTRQAHAVDWTEHGLVDTTEQPVKHVLVFLTKLCFKQSDRSQTRDMHPRAEPDSEQASSLLFSLFFFFFFFLEIHRRKFSAVKPKGTQHTMEKDSQLPSESGFLSTPLIHNWIGATPMICIPELNLTQSKLLLFSSLFFFFFENSLPCQHRQTSGSTFHQSSNMNYLSSRNSLKSRPLSFRDENLSDWTAVMAEALSATPLTLNDGEFEGNFGDLVQWSFPRYGPLLIHYYNLPILIVAPPPVFFSFTSFSKLDWSQQQSSLTFHLILVLFSPSITFRRQDQETTDKLSKIMPGLSENLRVKSIQGPPHLKLVNCCCRQITFTQSTSFWASEMSIIIAPPDNSSVSTTDENTSENLNVAKVLNCSLSTGLYRRKCTKPIVNI</sequence>
<dbReference type="STRING" id="27349.A0A0L6VT79"/>
<dbReference type="VEuPathDB" id="FungiDB:VP01_1086g3"/>
<comment type="caution">
    <text evidence="1">The sequence shown here is derived from an EMBL/GenBank/DDBJ whole genome shotgun (WGS) entry which is preliminary data.</text>
</comment>
<dbReference type="InterPro" id="IPR011333">
    <property type="entry name" value="SKP1/BTB/POZ_sf"/>
</dbReference>
<dbReference type="PANTHER" id="PTHR31758">
    <property type="entry name" value="BTB/POZ DOMAIN-CONTAINING PROTEIN YLR108C"/>
    <property type="match status" value="1"/>
</dbReference>
<name>A0A0L6VT79_9BASI</name>
<gene>
    <name evidence="1" type="ORF">VP01_1086g3</name>
</gene>
<dbReference type="EMBL" id="LAVV01000965">
    <property type="protein sequence ID" value="KNZ63906.1"/>
    <property type="molecule type" value="Genomic_DNA"/>
</dbReference>